<comment type="subcellular location">
    <subcellularLocation>
        <location evidence="1">Membrane</location>
        <topology evidence="1">Multi-pass membrane protein</topology>
    </subcellularLocation>
</comment>
<dbReference type="PANTHER" id="PTHR43394:SF1">
    <property type="entry name" value="ATP-BINDING CASSETTE SUB-FAMILY B MEMBER 10, MITOCHONDRIAL"/>
    <property type="match status" value="1"/>
</dbReference>
<dbReference type="PANTHER" id="PTHR43394">
    <property type="entry name" value="ATP-DEPENDENT PERMEASE MDL1, MITOCHONDRIAL"/>
    <property type="match status" value="1"/>
</dbReference>
<dbReference type="Proteomes" id="UP001190700">
    <property type="component" value="Unassembled WGS sequence"/>
</dbReference>
<evidence type="ECO:0000313" key="12">
    <source>
        <dbReference type="Proteomes" id="UP001190700"/>
    </source>
</evidence>
<evidence type="ECO:0000256" key="6">
    <source>
        <dbReference type="ARBA" id="ARBA00022989"/>
    </source>
</evidence>
<sequence>MDRLVKAVLSASVKGGKWPPDAERLQKNGPFILSALTVACWTVFRTNLKPRPLASGVHQHCFQSNVKLLNEILRVRSEAENTQLSNLVDEIVEAENLSDSCHVDASSFVPRDGDSYGPAFTLWDAWREALAAGGIDPGLLRAGHKTLVALLSEELHATAESLRAGCDDGKYGGKLHALLDLERGLRQATRRLHTRGERSVPEQRVLDAKGALRGMKLRQWRQARSLVRLLLDGRMLGFAFLKSSLAVLAGALSTLRYQYYGDMTNLLVDARAPAEGAGASAGAGVGARAITLASAWAVSMASMGLVEALGQWCSTQSARAFSFRLKTHLFAHLLRQDCTYFDRMAPEEAVALMHQAEGIGEELLELPTRLASTLAQVASNWWLLHRTSPELMASLGLAAPLVTWAAAQVHLTADRAGLEVRRQEVATTASHVQVLGSHLRTVKAHGGEAQESRRYQEWQESRRCQLARGEMLTGLTGHLAALLCDTVKLLGLCHATVLVRRGQLQMGDLVTCLTAADVARSDLLGLQYLLPRIQSVLLPAASIARALHMDSGGPPQWPVTVPHETEEEEEGSSRCHVTASSFSTAIAQSSNSASSLCGEPLTDAGGGTPHGVCFEEVYFTYATSPQRPVLTGLSFELSGGAMGALCGKSGCGKSTVLSLLLRLYNPGAGRILIGGEDVATMPEHYLRSLVAVVPQEPVLFPASVLHNICYGLPEPYDLAKAQAAAKEAEVFDLIMSLPGKWYANVDGLRLSGGQKQRIALARALVRDPLVLLLDEATSALDAVTETAVLAHLRARAGRCTSLLVAHRLSTLLSVQQIYFLEQGYVAEMGEAHELLHKVGGQLSSMYMSTSASCF</sequence>
<evidence type="ECO:0000256" key="1">
    <source>
        <dbReference type="ARBA" id="ARBA00004141"/>
    </source>
</evidence>
<keyword evidence="12" id="KW-1185">Reference proteome</keyword>
<dbReference type="PROSITE" id="PS50893">
    <property type="entry name" value="ABC_TRANSPORTER_2"/>
    <property type="match status" value="1"/>
</dbReference>
<dbReference type="Pfam" id="PF00005">
    <property type="entry name" value="ABC_tran"/>
    <property type="match status" value="1"/>
</dbReference>
<keyword evidence="6" id="KW-1133">Transmembrane helix</keyword>
<keyword evidence="7" id="KW-0472">Membrane</keyword>
<dbReference type="GO" id="GO:0090374">
    <property type="term" value="P:oligopeptide export from mitochondrion"/>
    <property type="evidence" value="ECO:0007669"/>
    <property type="project" value="TreeGrafter"/>
</dbReference>
<dbReference type="InterPro" id="IPR003593">
    <property type="entry name" value="AAA+_ATPase"/>
</dbReference>
<feature type="domain" description="ABC transmembrane type-1" evidence="10">
    <location>
        <begin position="245"/>
        <end position="535"/>
    </location>
</feature>
<dbReference type="GO" id="GO:0016887">
    <property type="term" value="F:ATP hydrolysis activity"/>
    <property type="evidence" value="ECO:0007669"/>
    <property type="project" value="InterPro"/>
</dbReference>
<dbReference type="Pfam" id="PF00664">
    <property type="entry name" value="ABC_membrane"/>
    <property type="match status" value="1"/>
</dbReference>
<dbReference type="InterPro" id="IPR003439">
    <property type="entry name" value="ABC_transporter-like_ATP-bd"/>
</dbReference>
<name>A0AAE0G914_9CHLO</name>
<comment type="caution">
    <text evidence="11">The sequence shown here is derived from an EMBL/GenBank/DDBJ whole genome shotgun (WGS) entry which is preliminary data.</text>
</comment>
<dbReference type="SUPFAM" id="SSF90123">
    <property type="entry name" value="ABC transporter transmembrane region"/>
    <property type="match status" value="1"/>
</dbReference>
<feature type="region of interest" description="Disordered" evidence="8">
    <location>
        <begin position="553"/>
        <end position="574"/>
    </location>
</feature>
<evidence type="ECO:0000256" key="4">
    <source>
        <dbReference type="ARBA" id="ARBA00022741"/>
    </source>
</evidence>
<dbReference type="AlphaFoldDB" id="A0AAE0G914"/>
<keyword evidence="4" id="KW-0547">Nucleotide-binding</keyword>
<proteinExistence type="predicted"/>
<gene>
    <name evidence="11" type="ORF">CYMTET_18070</name>
</gene>
<evidence type="ECO:0000256" key="7">
    <source>
        <dbReference type="ARBA" id="ARBA00023136"/>
    </source>
</evidence>
<dbReference type="GO" id="GO:0005524">
    <property type="term" value="F:ATP binding"/>
    <property type="evidence" value="ECO:0007669"/>
    <property type="project" value="UniProtKB-KW"/>
</dbReference>
<dbReference type="Gene3D" id="3.40.50.300">
    <property type="entry name" value="P-loop containing nucleotide triphosphate hydrolases"/>
    <property type="match status" value="1"/>
</dbReference>
<dbReference type="InterPro" id="IPR036640">
    <property type="entry name" value="ABC1_TM_sf"/>
</dbReference>
<evidence type="ECO:0000256" key="2">
    <source>
        <dbReference type="ARBA" id="ARBA00022448"/>
    </source>
</evidence>
<dbReference type="PROSITE" id="PS50929">
    <property type="entry name" value="ABC_TM1F"/>
    <property type="match status" value="1"/>
</dbReference>
<dbReference type="Gene3D" id="1.20.1560.10">
    <property type="entry name" value="ABC transporter type 1, transmembrane domain"/>
    <property type="match status" value="1"/>
</dbReference>
<dbReference type="InterPro" id="IPR027417">
    <property type="entry name" value="P-loop_NTPase"/>
</dbReference>
<keyword evidence="5" id="KW-0067">ATP-binding</keyword>
<evidence type="ECO:0000256" key="5">
    <source>
        <dbReference type="ARBA" id="ARBA00022840"/>
    </source>
</evidence>
<dbReference type="SUPFAM" id="SSF52540">
    <property type="entry name" value="P-loop containing nucleoside triphosphate hydrolases"/>
    <property type="match status" value="1"/>
</dbReference>
<keyword evidence="3" id="KW-0812">Transmembrane</keyword>
<dbReference type="InterPro" id="IPR017871">
    <property type="entry name" value="ABC_transporter-like_CS"/>
</dbReference>
<dbReference type="InterPro" id="IPR011527">
    <property type="entry name" value="ABC1_TM_dom"/>
</dbReference>
<dbReference type="EMBL" id="LGRX02008316">
    <property type="protein sequence ID" value="KAK3273703.1"/>
    <property type="molecule type" value="Genomic_DNA"/>
</dbReference>
<accession>A0AAE0G914</accession>
<evidence type="ECO:0000259" key="10">
    <source>
        <dbReference type="PROSITE" id="PS50929"/>
    </source>
</evidence>
<dbReference type="GO" id="GO:0005743">
    <property type="term" value="C:mitochondrial inner membrane"/>
    <property type="evidence" value="ECO:0007669"/>
    <property type="project" value="TreeGrafter"/>
</dbReference>
<evidence type="ECO:0000313" key="11">
    <source>
        <dbReference type="EMBL" id="KAK3273703.1"/>
    </source>
</evidence>
<feature type="domain" description="ABC transporter" evidence="9">
    <location>
        <begin position="612"/>
        <end position="847"/>
    </location>
</feature>
<evidence type="ECO:0000256" key="8">
    <source>
        <dbReference type="SAM" id="MobiDB-lite"/>
    </source>
</evidence>
<reference evidence="11 12" key="1">
    <citation type="journal article" date="2015" name="Genome Biol. Evol.">
        <title>Comparative Genomics of a Bacterivorous Green Alga Reveals Evolutionary Causalities and Consequences of Phago-Mixotrophic Mode of Nutrition.</title>
        <authorList>
            <person name="Burns J.A."/>
            <person name="Paasch A."/>
            <person name="Narechania A."/>
            <person name="Kim E."/>
        </authorList>
    </citation>
    <scope>NUCLEOTIDE SEQUENCE [LARGE SCALE GENOMIC DNA]</scope>
    <source>
        <strain evidence="11 12">PLY_AMNH</strain>
    </source>
</reference>
<dbReference type="InterPro" id="IPR039421">
    <property type="entry name" value="Type_1_exporter"/>
</dbReference>
<evidence type="ECO:0000259" key="9">
    <source>
        <dbReference type="PROSITE" id="PS50893"/>
    </source>
</evidence>
<dbReference type="FunFam" id="3.40.50.300:FF:000604">
    <property type="entry name" value="ABC transporter B family member 28"/>
    <property type="match status" value="1"/>
</dbReference>
<dbReference type="PROSITE" id="PS00211">
    <property type="entry name" value="ABC_TRANSPORTER_1"/>
    <property type="match status" value="1"/>
</dbReference>
<dbReference type="GO" id="GO:0015421">
    <property type="term" value="F:ABC-type oligopeptide transporter activity"/>
    <property type="evidence" value="ECO:0007669"/>
    <property type="project" value="TreeGrafter"/>
</dbReference>
<dbReference type="SMART" id="SM00382">
    <property type="entry name" value="AAA"/>
    <property type="match status" value="1"/>
</dbReference>
<protein>
    <submittedName>
        <fullName evidence="11">Uncharacterized protein</fullName>
    </submittedName>
</protein>
<organism evidence="11 12">
    <name type="scientific">Cymbomonas tetramitiformis</name>
    <dbReference type="NCBI Taxonomy" id="36881"/>
    <lineage>
        <taxon>Eukaryota</taxon>
        <taxon>Viridiplantae</taxon>
        <taxon>Chlorophyta</taxon>
        <taxon>Pyramimonadophyceae</taxon>
        <taxon>Pyramimonadales</taxon>
        <taxon>Pyramimonadaceae</taxon>
        <taxon>Cymbomonas</taxon>
    </lineage>
</organism>
<keyword evidence="2" id="KW-0813">Transport</keyword>
<evidence type="ECO:0000256" key="3">
    <source>
        <dbReference type="ARBA" id="ARBA00022692"/>
    </source>
</evidence>